<dbReference type="Pfam" id="PF00689">
    <property type="entry name" value="Cation_ATPase_C"/>
    <property type="match status" value="1"/>
</dbReference>
<feature type="compositionally biased region" description="Polar residues" evidence="15">
    <location>
        <begin position="955"/>
        <end position="986"/>
    </location>
</feature>
<evidence type="ECO:0000256" key="14">
    <source>
        <dbReference type="SAM" id="Coils"/>
    </source>
</evidence>
<keyword evidence="9" id="KW-0460">Magnesium</keyword>
<comment type="subcellular location">
    <subcellularLocation>
        <location evidence="1">Endomembrane system</location>
        <topology evidence="1">Multi-pass membrane protein</topology>
    </subcellularLocation>
</comment>
<dbReference type="SUPFAM" id="SSF56784">
    <property type="entry name" value="HAD-like"/>
    <property type="match status" value="1"/>
</dbReference>
<proteinExistence type="predicted"/>
<evidence type="ECO:0000313" key="19">
    <source>
        <dbReference type="Proteomes" id="UP000433883"/>
    </source>
</evidence>
<evidence type="ECO:0000256" key="1">
    <source>
        <dbReference type="ARBA" id="ARBA00004127"/>
    </source>
</evidence>
<dbReference type="GO" id="GO:0016020">
    <property type="term" value="C:membrane"/>
    <property type="evidence" value="ECO:0007669"/>
    <property type="project" value="InterPro"/>
</dbReference>
<feature type="compositionally biased region" description="Polar residues" evidence="15">
    <location>
        <begin position="783"/>
        <end position="792"/>
    </location>
</feature>
<dbReference type="EMBL" id="WNWQ01000619">
    <property type="protein sequence ID" value="KAE9965333.1"/>
    <property type="molecule type" value="Genomic_DNA"/>
</dbReference>
<evidence type="ECO:0000256" key="6">
    <source>
        <dbReference type="ARBA" id="ARBA00022741"/>
    </source>
</evidence>
<evidence type="ECO:0000313" key="18">
    <source>
        <dbReference type="EMBL" id="KAE9965333.1"/>
    </source>
</evidence>
<feature type="compositionally biased region" description="Polar residues" evidence="15">
    <location>
        <begin position="681"/>
        <end position="694"/>
    </location>
</feature>
<evidence type="ECO:0000256" key="7">
    <source>
        <dbReference type="ARBA" id="ARBA00022837"/>
    </source>
</evidence>
<feature type="region of interest" description="Disordered" evidence="15">
    <location>
        <begin position="1632"/>
        <end position="1665"/>
    </location>
</feature>
<feature type="transmembrane region" description="Helical" evidence="16">
    <location>
        <begin position="527"/>
        <end position="546"/>
    </location>
</feature>
<dbReference type="FunFam" id="3.40.50.1000:FF:000005">
    <property type="entry name" value="Calcium-transporting ATPase 1"/>
    <property type="match status" value="1"/>
</dbReference>
<keyword evidence="10" id="KW-1278">Translocase</keyword>
<feature type="compositionally biased region" description="Polar residues" evidence="15">
    <location>
        <begin position="860"/>
        <end position="872"/>
    </location>
</feature>
<keyword evidence="7" id="KW-0106">Calcium</keyword>
<protein>
    <recommendedName>
        <fullName evidence="2">P-type Ca(2+) transporter</fullName>
        <ecNumber evidence="2">7.2.2.10</ecNumber>
    </recommendedName>
</protein>
<dbReference type="InterPro" id="IPR006068">
    <property type="entry name" value="ATPase_P-typ_cation-transptr_C"/>
</dbReference>
<gene>
    <name evidence="18" type="ORF">BLS_007701</name>
</gene>
<feature type="region of interest" description="Disordered" evidence="15">
    <location>
        <begin position="707"/>
        <end position="1231"/>
    </location>
</feature>
<feature type="region of interest" description="Disordered" evidence="15">
    <location>
        <begin position="1715"/>
        <end position="1737"/>
    </location>
</feature>
<dbReference type="EC" id="7.2.2.10" evidence="2"/>
<sequence>MPTLLQVTEIAALCNEAQLSFDTKNGTYSIVGEPTEGALRVLVEKIGTPHTGFNGAKGSLSKEQRLHYHSSYYEEQVAKLATYEFSRDRKSMSVLVEGNDKKQRLLVKGATETILSRCTHAIAGHNGKKVQMTSKITQLINDEILEYGRRGLRVMALATVDDITGNALTKSAKTTQDYSKLEQRMTLVGLVGMLDPPRPEAAGAIRKCRDAGIRVVVITGDNKATAETICRQIGVFGPDEDLTGKSYTGREFDELSESEQLAAAKRASLFSRTEPTHKSKLVDLLQSAGEVVAMTGDGVNDAPALKKADIGVAMGSGTDVARLASDMILADNNFATIESAVEEGRSIYNNTQQFIRYLISSNIGEVVSIFLTAAAGMPEALIPVQLLWVNLVTDGLPATALSFNPPDHDIMKRQPRKRDEPLISGWLFFRYMVIGTYVGVATVFGYAWWFMYNSEGPQITLHQLTHFHSCSTQFAEIGCEMFSNNMSKAASTVSLSILVVIEMLNAMNALSSSESLVTLPLWKNMMLVYAICLSMALHFALLYIPFLQSLFSIVPLNWNEWRAVLLISAPIIAIDEVLKFAERVFTTNYGGQQQPVPGYATPPPGNRWQQPPPPNHQSQYGAQGQQTAALAYNPGVYGGMLGGQTQLPGPPPIQQPPTFYGQQAHQQQGYDYGGQQRPAPVTQQQYGHNPHTQASVSSIAPSVYQNEEAQNGQWGQPLQYSTHPPVDRYGPNAGQYGHSQQQPAHNAPQAQHYDTFAPPPPSDTPADSYFPPPQGQHPGVPLSATSTYSQDDGQQDIPPSLSGQGVAAYIPTNANPAQGVYIPPPPQNVPAWSQQQHEPLDPNFKKFKYTPRPPPKPQEYGNQTPVGQYDNTQQQGYPPPPPGQAPSVQIYNQGHPHGQQYQQYSTPGPTQQPSHGAPYLQDQYQWSQGQSAHGAPPHQYQQQHISQGQSQHSPAQSFTTPAQGHNTGSRPQSQHGQPQTWTQGQHFGSRPGSVLQSQQPYEPRQQHTHSSSISHATVPYHQRVQEEVTPVSPLQHRQSMSLDNSNDPNLNTPGIPSRSESQVLRKSIPLQPIQEPQPAKPIVSTSNASALGGFGGPSDWEHFGSAPEIDDTAMYGVKSDKEAPPSPHMASVELPTGSPIRRHRSGSQVTVQDEWESSPAVGSTNLQRPFPNVEPSGQQQPTSCTPTPPVPRSIQKQPSHPPSAPLPTSTAILVDDPDYIPPMPNTPPLVGVRLNERQPIVLGDSTATHPAPQTLTSFVMGDAVGVPPSQPPMPQYQQQPNVPQYQQSPEPAANAAGDHWQQNVVPSRNMTPRLRSTIIEAQALYNAQREVLELQARLTSAEGSLAERDSDIAQKDAILAQKDDVLAQKDSALVQQEAAIAQKDAVLGEKNSTIALREASIQQTETALKEITERQSSAVEKQEEELVKVRAEKRALEERVTQAESTLTAAKSAYDFEKGELEMKVNEAQTALAAAIVEAVGSKKQLEEERTRANAPVDIAPGLEPWFKGSLERYKEMLYTESKPLPQKEKLDVFTSFVISESRLRGVDLHFGPAGQVKGFPSQQLSQSSSPPPTRIAPVQEIKKAARPQPIQINSSPNSEGFVMVDSDEDIQYSPGGRPIMRPKLKKAASVRSVSSAPETGVAELPAAEAVSNPQAGPSNPQYQPFRRNSVEALVASGPTSSFGGGALKSSVQQAPELKQPAYMKLVFPEDQAAVPPMAQSMPPAATSSVPPLPAKEPVYRPMSQWVQPAPAIPAASNQLKQPPREEKSVPKQVLGKRGGSRDEPMVPQPLKTKGPPAQPQQALQQGSQQLTHEAPQKAPHKAPQDGLQQGSQQPRAMASTPAIRPHPTQKRSFSSPMEHLASLLPPVKIPNSETASRDLQSLRKAFLSFPSDYEFIASLTKTWDTEATMMRTRHEAERRKRQQALEKRTNELYDHDEIGYGDFDTLESQAKEEEQHLKAKEDTEEYDSYGHQVFGPVFRTLQEQIGGLMALFGDVQNLVTRAETGLAALSQRPEDTDLAEAMSLLVQIHMALEERHAEVAKAVQGRDRRYKRTQTKPLYAKGDIAAMKRVEKSFEHAEKSNEVKARIEKAERCKRLCRVIEANMERGIGVNDDFAHNILGVVEEGGSLVRPEDEDEFEKLVVRARDILKEVYGSTTRLLRHFEFMDMELNECEYAVSVASAKLKGDPDSFFERLEKEKKNEDRKLKEEWTGRVKEVEEHARAADKQVEVVLGRLGVAVGSGRARAGTAGGLSALEEAKRRNGEL</sequence>
<feature type="compositionally biased region" description="Polar residues" evidence="15">
    <location>
        <begin position="922"/>
        <end position="931"/>
    </location>
</feature>
<evidence type="ECO:0000256" key="10">
    <source>
        <dbReference type="ARBA" id="ARBA00022967"/>
    </source>
</evidence>
<feature type="compositionally biased region" description="Basic and acidic residues" evidence="15">
    <location>
        <begin position="2256"/>
        <end position="2265"/>
    </location>
</feature>
<feature type="compositionally biased region" description="Polar residues" evidence="15">
    <location>
        <begin position="616"/>
        <end position="625"/>
    </location>
</feature>
<dbReference type="Gene3D" id="3.40.1110.10">
    <property type="entry name" value="Calcium-transporting ATPase, cytoplasmic domain N"/>
    <property type="match status" value="1"/>
</dbReference>
<reference evidence="18 19" key="1">
    <citation type="submission" date="2019-11" db="EMBL/GenBank/DDBJ databases">
        <title>Venturia inaequalis Genome Resource.</title>
        <authorList>
            <person name="Lichtner F.J."/>
        </authorList>
    </citation>
    <scope>NUCLEOTIDE SEQUENCE [LARGE SCALE GENOMIC DNA]</scope>
    <source>
        <strain evidence="18">Bline_iso_100314</strain>
    </source>
</reference>
<feature type="compositionally biased region" description="Low complexity" evidence="15">
    <location>
        <begin position="1175"/>
        <end position="1185"/>
    </location>
</feature>
<dbReference type="InterPro" id="IPR023299">
    <property type="entry name" value="ATPase_P-typ_cyto_dom_N"/>
</dbReference>
<evidence type="ECO:0000259" key="17">
    <source>
        <dbReference type="Pfam" id="PF00689"/>
    </source>
</evidence>
<keyword evidence="14" id="KW-0175">Coiled coil</keyword>
<evidence type="ECO:0000256" key="3">
    <source>
        <dbReference type="ARBA" id="ARBA00022448"/>
    </source>
</evidence>
<comment type="caution">
    <text evidence="18">The sequence shown here is derived from an EMBL/GenBank/DDBJ whole genome shotgun (WGS) entry which is preliminary data.</text>
</comment>
<feature type="compositionally biased region" description="Low complexity" evidence="15">
    <location>
        <begin position="2244"/>
        <end position="2255"/>
    </location>
</feature>
<dbReference type="PRINTS" id="PR00119">
    <property type="entry name" value="CATATPASE"/>
</dbReference>
<name>A0A8H3YMN6_VENIN</name>
<dbReference type="FunFam" id="1.20.1110.10:FF:000065">
    <property type="entry name" value="Sarcoplasmic/endoplasmic reticulum calcium ATPase 1"/>
    <property type="match status" value="1"/>
</dbReference>
<feature type="compositionally biased region" description="Low complexity" evidence="15">
    <location>
        <begin position="1800"/>
        <end position="1811"/>
    </location>
</feature>
<dbReference type="GO" id="GO:0016887">
    <property type="term" value="F:ATP hydrolysis activity"/>
    <property type="evidence" value="ECO:0007669"/>
    <property type="project" value="InterPro"/>
</dbReference>
<evidence type="ECO:0000256" key="15">
    <source>
        <dbReference type="SAM" id="MobiDB-lite"/>
    </source>
</evidence>
<dbReference type="InterPro" id="IPR001757">
    <property type="entry name" value="P_typ_ATPase"/>
</dbReference>
<dbReference type="Proteomes" id="UP000433883">
    <property type="component" value="Unassembled WGS sequence"/>
</dbReference>
<evidence type="ECO:0000256" key="11">
    <source>
        <dbReference type="ARBA" id="ARBA00022989"/>
    </source>
</evidence>
<evidence type="ECO:0000256" key="5">
    <source>
        <dbReference type="ARBA" id="ARBA00022692"/>
    </source>
</evidence>
<evidence type="ECO:0000256" key="8">
    <source>
        <dbReference type="ARBA" id="ARBA00022840"/>
    </source>
</evidence>
<evidence type="ECO:0000256" key="12">
    <source>
        <dbReference type="ARBA" id="ARBA00023065"/>
    </source>
</evidence>
<keyword evidence="5 16" id="KW-0812">Transmembrane</keyword>
<dbReference type="GO" id="GO:0012505">
    <property type="term" value="C:endomembrane system"/>
    <property type="evidence" value="ECO:0007669"/>
    <property type="project" value="UniProtKB-SubCell"/>
</dbReference>
<feature type="region of interest" description="Disordered" evidence="15">
    <location>
        <begin position="592"/>
        <end position="625"/>
    </location>
</feature>
<dbReference type="GO" id="GO:0005524">
    <property type="term" value="F:ATP binding"/>
    <property type="evidence" value="ECO:0007669"/>
    <property type="project" value="UniProtKB-KW"/>
</dbReference>
<evidence type="ECO:0000256" key="4">
    <source>
        <dbReference type="ARBA" id="ARBA00022568"/>
    </source>
</evidence>
<feature type="compositionally biased region" description="Polar residues" evidence="15">
    <location>
        <begin position="1652"/>
        <end position="1663"/>
    </location>
</feature>
<feature type="compositionally biased region" description="Polar residues" evidence="15">
    <location>
        <begin position="707"/>
        <end position="722"/>
    </location>
</feature>
<feature type="compositionally biased region" description="Pro residues" evidence="15">
    <location>
        <begin position="600"/>
        <end position="615"/>
    </location>
</feature>
<feature type="compositionally biased region" description="Low complexity" evidence="15">
    <location>
        <begin position="656"/>
        <end position="676"/>
    </location>
</feature>
<dbReference type="Gene3D" id="3.40.50.1000">
    <property type="entry name" value="HAD superfamily/HAD-like"/>
    <property type="match status" value="1"/>
</dbReference>
<keyword evidence="6" id="KW-0547">Nucleotide-binding</keyword>
<feature type="coiled-coil region" evidence="14">
    <location>
        <begin position="1412"/>
        <end position="1453"/>
    </location>
</feature>
<dbReference type="GO" id="GO:0005388">
    <property type="term" value="F:P-type calcium transporter activity"/>
    <property type="evidence" value="ECO:0007669"/>
    <property type="project" value="UniProtKB-EC"/>
</dbReference>
<feature type="compositionally biased region" description="Polar residues" evidence="15">
    <location>
        <begin position="905"/>
        <end position="914"/>
    </location>
</feature>
<keyword evidence="4" id="KW-0109">Calcium transport</keyword>
<dbReference type="InterPro" id="IPR023214">
    <property type="entry name" value="HAD_sf"/>
</dbReference>
<keyword evidence="3" id="KW-0813">Transport</keyword>
<evidence type="ECO:0000256" key="9">
    <source>
        <dbReference type="ARBA" id="ARBA00022842"/>
    </source>
</evidence>
<dbReference type="Pfam" id="PF08282">
    <property type="entry name" value="Hydrolase_3"/>
    <property type="match status" value="1"/>
</dbReference>
<feature type="compositionally biased region" description="Polar residues" evidence="15">
    <location>
        <begin position="1035"/>
        <end position="1064"/>
    </location>
</feature>
<keyword evidence="12" id="KW-0406">Ion transport</keyword>
<keyword evidence="11 16" id="KW-1133">Transmembrane helix</keyword>
<feature type="domain" description="Cation-transporting P-type ATPase C-terminal" evidence="17">
    <location>
        <begin position="378"/>
        <end position="580"/>
    </location>
</feature>
<organism evidence="18 19">
    <name type="scientific">Venturia inaequalis</name>
    <name type="common">Apple scab fungus</name>
    <dbReference type="NCBI Taxonomy" id="5025"/>
    <lineage>
        <taxon>Eukaryota</taxon>
        <taxon>Fungi</taxon>
        <taxon>Dikarya</taxon>
        <taxon>Ascomycota</taxon>
        <taxon>Pezizomycotina</taxon>
        <taxon>Dothideomycetes</taxon>
        <taxon>Pleosporomycetidae</taxon>
        <taxon>Venturiales</taxon>
        <taxon>Venturiaceae</taxon>
        <taxon>Venturia</taxon>
    </lineage>
</organism>
<feature type="compositionally biased region" description="Low complexity" evidence="15">
    <location>
        <begin position="936"/>
        <end position="954"/>
    </location>
</feature>
<evidence type="ECO:0000256" key="2">
    <source>
        <dbReference type="ARBA" id="ARBA00012790"/>
    </source>
</evidence>
<feature type="transmembrane region" description="Helical" evidence="16">
    <location>
        <begin position="427"/>
        <end position="449"/>
    </location>
</feature>
<feature type="compositionally biased region" description="Low complexity" evidence="15">
    <location>
        <begin position="1275"/>
        <end position="1289"/>
    </location>
</feature>
<accession>A0A8H3YMN6</accession>
<dbReference type="SUPFAM" id="SSF81660">
    <property type="entry name" value="Metal cation-transporting ATPase, ATP-binding domain N"/>
    <property type="match status" value="1"/>
</dbReference>
<dbReference type="Gene3D" id="1.20.1110.10">
    <property type="entry name" value="Calcium-transporting ATPase, transmembrane domain"/>
    <property type="match status" value="1"/>
</dbReference>
<dbReference type="SUPFAM" id="SSF81665">
    <property type="entry name" value="Calcium ATPase, transmembrane domain M"/>
    <property type="match status" value="1"/>
</dbReference>
<keyword evidence="13 16" id="KW-0472">Membrane</keyword>
<evidence type="ECO:0000256" key="13">
    <source>
        <dbReference type="ARBA" id="ARBA00023136"/>
    </source>
</evidence>
<dbReference type="Pfam" id="PF13246">
    <property type="entry name" value="Cation_ATPase"/>
    <property type="match status" value="1"/>
</dbReference>
<feature type="compositionally biased region" description="Low complexity" evidence="15">
    <location>
        <begin position="740"/>
        <end position="756"/>
    </location>
</feature>
<dbReference type="InterPro" id="IPR036412">
    <property type="entry name" value="HAD-like_sf"/>
</dbReference>
<dbReference type="InterPro" id="IPR023298">
    <property type="entry name" value="ATPase_P-typ_TM_dom_sf"/>
</dbReference>
<dbReference type="NCBIfam" id="TIGR01494">
    <property type="entry name" value="ATPase_P-type"/>
    <property type="match status" value="1"/>
</dbReference>
<dbReference type="PANTHER" id="PTHR42861">
    <property type="entry name" value="CALCIUM-TRANSPORTING ATPASE"/>
    <property type="match status" value="1"/>
</dbReference>
<feature type="region of interest" description="Disordered" evidence="15">
    <location>
        <begin position="1266"/>
        <end position="1299"/>
    </location>
</feature>
<feature type="region of interest" description="Disordered" evidence="15">
    <location>
        <begin position="641"/>
        <end position="694"/>
    </location>
</feature>
<evidence type="ECO:0000256" key="16">
    <source>
        <dbReference type="SAM" id="Phobius"/>
    </source>
</evidence>
<feature type="region of interest" description="Disordered" evidence="15">
    <location>
        <begin position="2244"/>
        <end position="2265"/>
    </location>
</feature>
<feature type="region of interest" description="Disordered" evidence="15">
    <location>
        <begin position="1750"/>
        <end position="1859"/>
    </location>
</feature>
<keyword evidence="8" id="KW-0067">ATP-binding</keyword>
<feature type="compositionally biased region" description="Low complexity" evidence="15">
    <location>
        <begin position="893"/>
        <end position="904"/>
    </location>
</feature>